<dbReference type="EMBL" id="CP012333">
    <property type="protein sequence ID" value="AKU95441.1"/>
    <property type="molecule type" value="Genomic_DNA"/>
</dbReference>
<organism evidence="1 2">
    <name type="scientific">Labilithrix luteola</name>
    <dbReference type="NCBI Taxonomy" id="1391654"/>
    <lineage>
        <taxon>Bacteria</taxon>
        <taxon>Pseudomonadati</taxon>
        <taxon>Myxococcota</taxon>
        <taxon>Polyangia</taxon>
        <taxon>Polyangiales</taxon>
        <taxon>Labilitrichaceae</taxon>
        <taxon>Labilithrix</taxon>
    </lineage>
</organism>
<dbReference type="AlphaFoldDB" id="A0A0K1PPY3"/>
<protein>
    <submittedName>
        <fullName evidence="1">Uncharacterized protein</fullName>
    </submittedName>
</protein>
<evidence type="ECO:0000313" key="2">
    <source>
        <dbReference type="Proteomes" id="UP000064967"/>
    </source>
</evidence>
<dbReference type="KEGG" id="llu:AKJ09_02105"/>
<accession>A0A0K1PPY3</accession>
<evidence type="ECO:0000313" key="1">
    <source>
        <dbReference type="EMBL" id="AKU95441.1"/>
    </source>
</evidence>
<reference evidence="1 2" key="1">
    <citation type="submission" date="2015-08" db="EMBL/GenBank/DDBJ databases">
        <authorList>
            <person name="Babu N.S."/>
            <person name="Beckwith C.J."/>
            <person name="Beseler K.G."/>
            <person name="Brison A."/>
            <person name="Carone J.V."/>
            <person name="Caskin T.P."/>
            <person name="Diamond M."/>
            <person name="Durham M.E."/>
            <person name="Foxe J.M."/>
            <person name="Go M."/>
            <person name="Henderson B.A."/>
            <person name="Jones I.B."/>
            <person name="McGettigan J.A."/>
            <person name="Micheletti S.J."/>
            <person name="Nasrallah M.E."/>
            <person name="Ortiz D."/>
            <person name="Piller C.R."/>
            <person name="Privatt S.R."/>
            <person name="Schneider S.L."/>
            <person name="Sharp S."/>
            <person name="Smith T.C."/>
            <person name="Stanton J.D."/>
            <person name="Ullery H.E."/>
            <person name="Wilson R.J."/>
            <person name="Serrano M.G."/>
            <person name="Buck G."/>
            <person name="Lee V."/>
            <person name="Wang Y."/>
            <person name="Carvalho R."/>
            <person name="Voegtly L."/>
            <person name="Shi R."/>
            <person name="Duckworth R."/>
            <person name="Johnson A."/>
            <person name="Loviza R."/>
            <person name="Walstead R."/>
            <person name="Shah Z."/>
            <person name="Kiflezghi M."/>
            <person name="Wade K."/>
            <person name="Ball S.L."/>
            <person name="Bradley K.W."/>
            <person name="Asai D.J."/>
            <person name="Bowman C.A."/>
            <person name="Russell D.A."/>
            <person name="Pope W.H."/>
            <person name="Jacobs-Sera D."/>
            <person name="Hendrix R.W."/>
            <person name="Hatfull G.F."/>
        </authorList>
    </citation>
    <scope>NUCLEOTIDE SEQUENCE [LARGE SCALE GENOMIC DNA]</scope>
    <source>
        <strain evidence="1 2">DSM 27648</strain>
    </source>
</reference>
<proteinExistence type="predicted"/>
<keyword evidence="2" id="KW-1185">Reference proteome</keyword>
<dbReference type="Proteomes" id="UP000064967">
    <property type="component" value="Chromosome"/>
</dbReference>
<gene>
    <name evidence="1" type="ORF">AKJ09_02105</name>
</gene>
<sequence>MRGTARFDPKARVTGSAMPALAIFLRHSFVYVEGENRLGGRLHALKRVVLEREQLRTGVVPFEIDMCELDVAAWSEENGTFNLVVILDENDAHDVVTARDGYAYQMPKVGELAKLISGIEISCHGTSPCIDVPLDCNDGIGCTNITPIEHVTCRLPSCASDISFCASAIPDQAPAPSPDSGTRASNTGL</sequence>
<dbReference type="STRING" id="1391654.AKJ09_02105"/>
<name>A0A0K1PPY3_9BACT</name>
<dbReference type="RefSeq" id="WP_169927404.1">
    <property type="nucleotide sequence ID" value="NZ_CP012333.1"/>
</dbReference>